<organism evidence="2 3">
    <name type="scientific">Tuber borchii</name>
    <name type="common">White truffle</name>
    <dbReference type="NCBI Taxonomy" id="42251"/>
    <lineage>
        <taxon>Eukaryota</taxon>
        <taxon>Fungi</taxon>
        <taxon>Dikarya</taxon>
        <taxon>Ascomycota</taxon>
        <taxon>Pezizomycotina</taxon>
        <taxon>Pezizomycetes</taxon>
        <taxon>Pezizales</taxon>
        <taxon>Tuberaceae</taxon>
        <taxon>Tuber</taxon>
    </lineage>
</organism>
<protein>
    <submittedName>
        <fullName evidence="2">Uncharacterized protein</fullName>
    </submittedName>
</protein>
<gene>
    <name evidence="2" type="ORF">B9Z19DRAFT_1131680</name>
</gene>
<feature type="region of interest" description="Disordered" evidence="1">
    <location>
        <begin position="65"/>
        <end position="87"/>
    </location>
</feature>
<evidence type="ECO:0000256" key="1">
    <source>
        <dbReference type="SAM" id="MobiDB-lite"/>
    </source>
</evidence>
<evidence type="ECO:0000313" key="3">
    <source>
        <dbReference type="Proteomes" id="UP000244722"/>
    </source>
</evidence>
<comment type="caution">
    <text evidence="2">The sequence shown here is derived from an EMBL/GenBank/DDBJ whole genome shotgun (WGS) entry which is preliminary data.</text>
</comment>
<dbReference type="Proteomes" id="UP000244722">
    <property type="component" value="Unassembled WGS sequence"/>
</dbReference>
<proteinExistence type="predicted"/>
<evidence type="ECO:0000313" key="2">
    <source>
        <dbReference type="EMBL" id="PUU75225.1"/>
    </source>
</evidence>
<dbReference type="AlphaFoldDB" id="A0A2T6ZIA5"/>
<accession>A0A2T6ZIA5</accession>
<sequence length="182" mass="20461">MTGTLSQEIPTASSLMDISQDITFDGYIQYHQQIILDHPAELESSESSRMISPYPPVVNELHSEYSESPTEIDSIPSESAPMPESIHTSPQIREAIYALCVYANWTYPKLHEVFGVSLELLYCIHRSTHQKGTLSSRGDRGRLQIANSGITQHLIETATASSYQRRLPYTRIAELVCSRALY</sequence>
<dbReference type="EMBL" id="NESQ01000242">
    <property type="protein sequence ID" value="PUU75225.1"/>
    <property type="molecule type" value="Genomic_DNA"/>
</dbReference>
<name>A0A2T6ZIA5_TUBBO</name>
<reference evidence="2 3" key="1">
    <citation type="submission" date="2017-04" db="EMBL/GenBank/DDBJ databases">
        <title>Draft genome sequence of Tuber borchii Vittad., a whitish edible truffle.</title>
        <authorList>
            <consortium name="DOE Joint Genome Institute"/>
            <person name="Murat C."/>
            <person name="Kuo A."/>
            <person name="Barry K.W."/>
            <person name="Clum A."/>
            <person name="Dockter R.B."/>
            <person name="Fauchery L."/>
            <person name="Iotti M."/>
            <person name="Kohler A."/>
            <person name="Labutti K."/>
            <person name="Lindquist E.A."/>
            <person name="Lipzen A."/>
            <person name="Ohm R.A."/>
            <person name="Wang M."/>
            <person name="Grigoriev I.V."/>
            <person name="Zambonelli A."/>
            <person name="Martin F.M."/>
        </authorList>
    </citation>
    <scope>NUCLEOTIDE SEQUENCE [LARGE SCALE GENOMIC DNA]</scope>
    <source>
        <strain evidence="2 3">Tbo3840</strain>
    </source>
</reference>
<keyword evidence="3" id="KW-1185">Reference proteome</keyword>